<organism evidence="2 3">
    <name type="scientific">Portunus trituberculatus</name>
    <name type="common">Swimming crab</name>
    <name type="synonym">Neptunus trituberculatus</name>
    <dbReference type="NCBI Taxonomy" id="210409"/>
    <lineage>
        <taxon>Eukaryota</taxon>
        <taxon>Metazoa</taxon>
        <taxon>Ecdysozoa</taxon>
        <taxon>Arthropoda</taxon>
        <taxon>Crustacea</taxon>
        <taxon>Multicrustacea</taxon>
        <taxon>Malacostraca</taxon>
        <taxon>Eumalacostraca</taxon>
        <taxon>Eucarida</taxon>
        <taxon>Decapoda</taxon>
        <taxon>Pleocyemata</taxon>
        <taxon>Brachyura</taxon>
        <taxon>Eubrachyura</taxon>
        <taxon>Portunoidea</taxon>
        <taxon>Portunidae</taxon>
        <taxon>Portuninae</taxon>
        <taxon>Portunus</taxon>
    </lineage>
</organism>
<feature type="compositionally biased region" description="Basic and acidic residues" evidence="1">
    <location>
        <begin position="66"/>
        <end position="77"/>
    </location>
</feature>
<sequence length="83" mass="9210">MMEEVRPGQATAQRSQVTGHLVVKMPKLAPPRFPSFASNPEKIMPVTRSSTFSSSTSAFVRPSSPEPRETSKQKEQQSRYSSV</sequence>
<evidence type="ECO:0000313" key="3">
    <source>
        <dbReference type="Proteomes" id="UP000324222"/>
    </source>
</evidence>
<keyword evidence="3" id="KW-1185">Reference proteome</keyword>
<dbReference type="EMBL" id="VSRR010107597">
    <property type="protein sequence ID" value="MPC96857.1"/>
    <property type="molecule type" value="Genomic_DNA"/>
</dbReference>
<dbReference type="OrthoDB" id="10250990at2759"/>
<comment type="caution">
    <text evidence="2">The sequence shown here is derived from an EMBL/GenBank/DDBJ whole genome shotgun (WGS) entry which is preliminary data.</text>
</comment>
<accession>A0A5B7JUN6</accession>
<dbReference type="AlphaFoldDB" id="A0A5B7JUN6"/>
<feature type="region of interest" description="Disordered" evidence="1">
    <location>
        <begin position="1"/>
        <end position="21"/>
    </location>
</feature>
<evidence type="ECO:0000313" key="2">
    <source>
        <dbReference type="EMBL" id="MPC96857.1"/>
    </source>
</evidence>
<dbReference type="Proteomes" id="UP000324222">
    <property type="component" value="Unassembled WGS sequence"/>
</dbReference>
<protein>
    <submittedName>
        <fullName evidence="2">Uncharacterized protein</fullName>
    </submittedName>
</protein>
<proteinExistence type="predicted"/>
<name>A0A5B7JUN6_PORTR</name>
<reference evidence="2 3" key="1">
    <citation type="submission" date="2019-05" db="EMBL/GenBank/DDBJ databases">
        <title>Another draft genome of Portunus trituberculatus and its Hox gene families provides insights of decapod evolution.</title>
        <authorList>
            <person name="Jeong J.-H."/>
            <person name="Song I."/>
            <person name="Kim S."/>
            <person name="Choi T."/>
            <person name="Kim D."/>
            <person name="Ryu S."/>
            <person name="Kim W."/>
        </authorList>
    </citation>
    <scope>NUCLEOTIDE SEQUENCE [LARGE SCALE GENOMIC DNA]</scope>
    <source>
        <tissue evidence="2">Muscle</tissue>
    </source>
</reference>
<feature type="region of interest" description="Disordered" evidence="1">
    <location>
        <begin position="46"/>
        <end position="83"/>
    </location>
</feature>
<feature type="compositionally biased region" description="Low complexity" evidence="1">
    <location>
        <begin position="47"/>
        <end position="57"/>
    </location>
</feature>
<gene>
    <name evidence="2" type="ORF">E2C01_092136</name>
</gene>
<evidence type="ECO:0000256" key="1">
    <source>
        <dbReference type="SAM" id="MobiDB-lite"/>
    </source>
</evidence>